<evidence type="ECO:0000313" key="1">
    <source>
        <dbReference type="Proteomes" id="UP000095287"/>
    </source>
</evidence>
<proteinExistence type="predicted"/>
<protein>
    <submittedName>
        <fullName evidence="2">Uncharacterized protein</fullName>
    </submittedName>
</protein>
<evidence type="ECO:0000313" key="2">
    <source>
        <dbReference type="WBParaSite" id="L893_g20316.t1"/>
    </source>
</evidence>
<sequence length="91" mass="10575">MRQNAEIRVIDQLSCDLFTLLSFQSISLAQHELSVHAWPSIVFPLKRVHYIDRIHKIRLNVSLPNVMANNGIDRRRSAKIEKLSNPPEQYP</sequence>
<organism evidence="1 2">
    <name type="scientific">Steinernema glaseri</name>
    <dbReference type="NCBI Taxonomy" id="37863"/>
    <lineage>
        <taxon>Eukaryota</taxon>
        <taxon>Metazoa</taxon>
        <taxon>Ecdysozoa</taxon>
        <taxon>Nematoda</taxon>
        <taxon>Chromadorea</taxon>
        <taxon>Rhabditida</taxon>
        <taxon>Tylenchina</taxon>
        <taxon>Panagrolaimomorpha</taxon>
        <taxon>Strongyloidoidea</taxon>
        <taxon>Steinernematidae</taxon>
        <taxon>Steinernema</taxon>
    </lineage>
</organism>
<dbReference type="AlphaFoldDB" id="A0A1I7YW74"/>
<accession>A0A1I7YW74</accession>
<keyword evidence="1" id="KW-1185">Reference proteome</keyword>
<reference evidence="2" key="1">
    <citation type="submission" date="2016-11" db="UniProtKB">
        <authorList>
            <consortium name="WormBaseParasite"/>
        </authorList>
    </citation>
    <scope>IDENTIFICATION</scope>
</reference>
<name>A0A1I7YW74_9BILA</name>
<dbReference type="WBParaSite" id="L893_g20316.t1">
    <property type="protein sequence ID" value="L893_g20316.t1"/>
    <property type="gene ID" value="L893_g20316"/>
</dbReference>
<dbReference type="Proteomes" id="UP000095287">
    <property type="component" value="Unplaced"/>
</dbReference>